<dbReference type="EMBL" id="CAJOBA010003545">
    <property type="protein sequence ID" value="CAF3685505.1"/>
    <property type="molecule type" value="Genomic_DNA"/>
</dbReference>
<evidence type="ECO:0000313" key="1">
    <source>
        <dbReference type="EMBL" id="CAF0905531.1"/>
    </source>
</evidence>
<sequence length="128" mass="14846">MLHHCIDTDQKFQKQICTLKENIIRNNNNENFLQQTTTDDLPILRSTSNEFSLLPSKRVRRESANDIENVLSIYVNESISNTVDNNEIFLNCLESSTMDDVGYVTHSNKIELNDIKSKICCELQYMIQ</sequence>
<dbReference type="Proteomes" id="UP000681722">
    <property type="component" value="Unassembled WGS sequence"/>
</dbReference>
<proteinExistence type="predicted"/>
<dbReference type="EMBL" id="CAJOBC010004133">
    <property type="protein sequence ID" value="CAF3815848.1"/>
    <property type="molecule type" value="Genomic_DNA"/>
</dbReference>
<evidence type="ECO:0000313" key="4">
    <source>
        <dbReference type="EMBL" id="CAF3815848.1"/>
    </source>
</evidence>
<dbReference type="EMBL" id="CAJNOK010003544">
    <property type="protein sequence ID" value="CAF0905531.1"/>
    <property type="molecule type" value="Genomic_DNA"/>
</dbReference>
<dbReference type="AlphaFoldDB" id="A0A814K321"/>
<accession>A0A814K321</accession>
<reference evidence="2" key="1">
    <citation type="submission" date="2021-02" db="EMBL/GenBank/DDBJ databases">
        <authorList>
            <person name="Nowell W R."/>
        </authorList>
    </citation>
    <scope>NUCLEOTIDE SEQUENCE</scope>
</reference>
<evidence type="ECO:0000313" key="3">
    <source>
        <dbReference type="EMBL" id="CAF3685505.1"/>
    </source>
</evidence>
<evidence type="ECO:0000313" key="5">
    <source>
        <dbReference type="Proteomes" id="UP000663829"/>
    </source>
</evidence>
<name>A0A814K321_9BILA</name>
<dbReference type="Proteomes" id="UP000663829">
    <property type="component" value="Unassembled WGS sequence"/>
</dbReference>
<dbReference type="EMBL" id="CAJNOQ010004134">
    <property type="protein sequence ID" value="CAF1046031.1"/>
    <property type="molecule type" value="Genomic_DNA"/>
</dbReference>
<keyword evidence="5" id="KW-1185">Reference proteome</keyword>
<protein>
    <submittedName>
        <fullName evidence="2">Uncharacterized protein</fullName>
    </submittedName>
</protein>
<gene>
    <name evidence="2" type="ORF">GPM918_LOCUS16032</name>
    <name evidence="1" type="ORF">OVA965_LOCUS9848</name>
    <name evidence="4" type="ORF">SRO942_LOCUS16027</name>
    <name evidence="3" type="ORF">TMI583_LOCUS9844</name>
</gene>
<comment type="caution">
    <text evidence="2">The sequence shown here is derived from an EMBL/GenBank/DDBJ whole genome shotgun (WGS) entry which is preliminary data.</text>
</comment>
<evidence type="ECO:0000313" key="2">
    <source>
        <dbReference type="EMBL" id="CAF1046031.1"/>
    </source>
</evidence>
<dbReference type="Proteomes" id="UP000682733">
    <property type="component" value="Unassembled WGS sequence"/>
</dbReference>
<dbReference type="Proteomes" id="UP000677228">
    <property type="component" value="Unassembled WGS sequence"/>
</dbReference>
<organism evidence="2 5">
    <name type="scientific">Didymodactylos carnosus</name>
    <dbReference type="NCBI Taxonomy" id="1234261"/>
    <lineage>
        <taxon>Eukaryota</taxon>
        <taxon>Metazoa</taxon>
        <taxon>Spiralia</taxon>
        <taxon>Gnathifera</taxon>
        <taxon>Rotifera</taxon>
        <taxon>Eurotatoria</taxon>
        <taxon>Bdelloidea</taxon>
        <taxon>Philodinida</taxon>
        <taxon>Philodinidae</taxon>
        <taxon>Didymodactylos</taxon>
    </lineage>
</organism>